<feature type="compositionally biased region" description="Acidic residues" evidence="4">
    <location>
        <begin position="279"/>
        <end position="290"/>
    </location>
</feature>
<feature type="region of interest" description="Disordered" evidence="4">
    <location>
        <begin position="276"/>
        <end position="305"/>
    </location>
</feature>
<keyword evidence="3" id="KW-0157">Chromophore</keyword>
<evidence type="ECO:0000313" key="7">
    <source>
        <dbReference type="Proteomes" id="UP001217918"/>
    </source>
</evidence>
<dbReference type="SUPFAM" id="SSF55785">
    <property type="entry name" value="PYP-like sensor domain (PAS domain)"/>
    <property type="match status" value="1"/>
</dbReference>
<keyword evidence="1" id="KW-0285">Flavoprotein</keyword>
<organism evidence="6 7">
    <name type="scientific">Phyllachora maydis</name>
    <dbReference type="NCBI Taxonomy" id="1825666"/>
    <lineage>
        <taxon>Eukaryota</taxon>
        <taxon>Fungi</taxon>
        <taxon>Dikarya</taxon>
        <taxon>Ascomycota</taxon>
        <taxon>Pezizomycotina</taxon>
        <taxon>Sordariomycetes</taxon>
        <taxon>Sordariomycetidae</taxon>
        <taxon>Phyllachorales</taxon>
        <taxon>Phyllachoraceae</taxon>
        <taxon>Phyllachora</taxon>
    </lineage>
</organism>
<feature type="domain" description="PAC" evidence="5">
    <location>
        <begin position="217"/>
        <end position="270"/>
    </location>
</feature>
<dbReference type="PROSITE" id="PS50113">
    <property type="entry name" value="PAC"/>
    <property type="match status" value="1"/>
</dbReference>
<evidence type="ECO:0000313" key="6">
    <source>
        <dbReference type="EMBL" id="KAK2073671.1"/>
    </source>
</evidence>
<evidence type="ECO:0000256" key="2">
    <source>
        <dbReference type="ARBA" id="ARBA00022643"/>
    </source>
</evidence>
<evidence type="ECO:0000259" key="5">
    <source>
        <dbReference type="PROSITE" id="PS50113"/>
    </source>
</evidence>
<proteinExistence type="predicted"/>
<sequence length="543" mass="58270">MATSDSHDDHRGSFKAFQSNGRNFVESIDEGVGGLNSPVTFDGTTLSALQPGSFDLVPPAAQRNDNHTAKYSLEDRSEKIFSKDHLAVIFSDPALTVKFTGFLCTHRPSSIPLLVYYLDASKALKAIAYSNAIQESLEPLAEYDFTNVPSQATLNSALEERANKAFEILVQEELPRFVTHCWIQTVSESLRKKITVIPLARIIPSSLRLKNSIEPPKHYETFLNYRRDGSPFMNMLMVAPLFDNRGNVRYHLGAQVDVSGLAQDCSGLPSLRRLVGHDLDDDGYPVDGEGEEKQGTSEGDDGSDADELRELCRMFNTAELETVRKHGGAIHRRHAQSQAKKPDNWKRPRLVIQDDTSIETPASADTLGGGGVAGGGGAADVGNGRLAGIYEHYLLVRPAPTLNILFASPSLRIPGILQSSFLTRIGGSARVRDELAAAFAEGQGMTAKVLWLSRADPEGRPRWLHCTPLMGGNGAVGVWMVVIVDEAAGGAVPGAGGEGPRGARPKRVAPPIAPAGVVAGARGKRASAEVVMASSNFAEAGLA</sequence>
<dbReference type="AlphaFoldDB" id="A0AAD9I9F3"/>
<comment type="caution">
    <text evidence="6">The sequence shown here is derived from an EMBL/GenBank/DDBJ whole genome shotgun (WGS) entry which is preliminary data.</text>
</comment>
<dbReference type="EMBL" id="JAQQPM010000007">
    <property type="protein sequence ID" value="KAK2073671.1"/>
    <property type="molecule type" value="Genomic_DNA"/>
</dbReference>
<protein>
    <recommendedName>
        <fullName evidence="5">PAC domain-containing protein</fullName>
    </recommendedName>
</protein>
<keyword evidence="2" id="KW-0288">FMN</keyword>
<gene>
    <name evidence="6" type="ORF">P8C59_007934</name>
</gene>
<dbReference type="PANTHER" id="PTHR47429:SF9">
    <property type="entry name" value="PAS DOMAIN-CONTAINING PROTEIN"/>
    <property type="match status" value="1"/>
</dbReference>
<reference evidence="6" key="1">
    <citation type="journal article" date="2023" name="Mol. Plant Microbe Interact.">
        <title>Elucidating the Obligate Nature and Biological Capacity of an Invasive Fungal Corn Pathogen.</title>
        <authorList>
            <person name="MacCready J.S."/>
            <person name="Roggenkamp E.M."/>
            <person name="Gdanetz K."/>
            <person name="Chilvers M.I."/>
        </authorList>
    </citation>
    <scope>NUCLEOTIDE SEQUENCE</scope>
    <source>
        <strain evidence="6">PM02</strain>
    </source>
</reference>
<evidence type="ECO:0000256" key="1">
    <source>
        <dbReference type="ARBA" id="ARBA00022630"/>
    </source>
</evidence>
<dbReference type="GO" id="GO:0005634">
    <property type="term" value="C:nucleus"/>
    <property type="evidence" value="ECO:0007669"/>
    <property type="project" value="TreeGrafter"/>
</dbReference>
<dbReference type="PANTHER" id="PTHR47429">
    <property type="entry name" value="PROTEIN TWIN LOV 1"/>
    <property type="match status" value="1"/>
</dbReference>
<dbReference type="InterPro" id="IPR035965">
    <property type="entry name" value="PAS-like_dom_sf"/>
</dbReference>
<dbReference type="Proteomes" id="UP001217918">
    <property type="component" value="Unassembled WGS sequence"/>
</dbReference>
<name>A0AAD9I9F3_9PEZI</name>
<evidence type="ECO:0000256" key="3">
    <source>
        <dbReference type="ARBA" id="ARBA00022991"/>
    </source>
</evidence>
<evidence type="ECO:0000256" key="4">
    <source>
        <dbReference type="SAM" id="MobiDB-lite"/>
    </source>
</evidence>
<accession>A0AAD9I9F3</accession>
<dbReference type="InterPro" id="IPR000700">
    <property type="entry name" value="PAS-assoc_C"/>
</dbReference>
<keyword evidence="7" id="KW-1185">Reference proteome</keyword>
<feature type="region of interest" description="Disordered" evidence="4">
    <location>
        <begin position="326"/>
        <end position="347"/>
    </location>
</feature>
<dbReference type="Gene3D" id="3.30.450.20">
    <property type="entry name" value="PAS domain"/>
    <property type="match status" value="1"/>
</dbReference>
<feature type="compositionally biased region" description="Basic residues" evidence="4">
    <location>
        <begin position="326"/>
        <end position="335"/>
    </location>
</feature>